<keyword evidence="8" id="KW-0966">Cell projection</keyword>
<dbReference type="PRINTS" id="PR00952">
    <property type="entry name" value="TYPE3IMQPROT"/>
</dbReference>
<evidence type="ECO:0000256" key="4">
    <source>
        <dbReference type="ARBA" id="ARBA00022692"/>
    </source>
</evidence>
<protein>
    <submittedName>
        <fullName evidence="8">Flagellar biosynthetic protein FliQ</fullName>
    </submittedName>
</protein>
<keyword evidence="6 7" id="KW-0472">Membrane</keyword>
<keyword evidence="4 7" id="KW-0812">Transmembrane</keyword>
<reference evidence="8" key="1">
    <citation type="journal article" date="2005" name="Environ. Microbiol.">
        <title>Genetic and functional properties of uncultivated thermophilic crenarchaeotes from a subsurface gold mine as revealed by analysis of genome fragments.</title>
        <authorList>
            <person name="Nunoura T."/>
            <person name="Hirayama H."/>
            <person name="Takami H."/>
            <person name="Oida H."/>
            <person name="Nishi S."/>
            <person name="Shimamura S."/>
            <person name="Suzuki Y."/>
            <person name="Inagaki F."/>
            <person name="Takai K."/>
            <person name="Nealson K.H."/>
            <person name="Horikoshi K."/>
        </authorList>
    </citation>
    <scope>NUCLEOTIDE SEQUENCE</scope>
</reference>
<keyword evidence="8" id="KW-0282">Flagellum</keyword>
<dbReference type="GO" id="GO:0005886">
    <property type="term" value="C:plasma membrane"/>
    <property type="evidence" value="ECO:0007669"/>
    <property type="project" value="UniProtKB-SubCell"/>
</dbReference>
<keyword evidence="3" id="KW-1003">Cell membrane</keyword>
<dbReference type="GO" id="GO:0009306">
    <property type="term" value="P:protein secretion"/>
    <property type="evidence" value="ECO:0007669"/>
    <property type="project" value="InterPro"/>
</dbReference>
<dbReference type="PIRSF" id="PIRSF004669">
    <property type="entry name" value="FliQ"/>
    <property type="match status" value="1"/>
</dbReference>
<gene>
    <name evidence="8" type="ORF">HGMM_F11F07C17</name>
</gene>
<accession>H5SCQ9</accession>
<reference evidence="8" key="2">
    <citation type="journal article" date="2012" name="PLoS ONE">
        <title>A Deeply Branching Thermophilic Bacterium with an Ancient Acetyl-CoA Pathway Dominates a Subsurface Ecosystem.</title>
        <authorList>
            <person name="Takami H."/>
            <person name="Noguchi H."/>
            <person name="Takaki Y."/>
            <person name="Uchiyama I."/>
            <person name="Toyoda A."/>
            <person name="Nishi S."/>
            <person name="Chee G.-J."/>
            <person name="Arai W."/>
            <person name="Nunoura T."/>
            <person name="Itoh T."/>
            <person name="Hattori M."/>
            <person name="Takai K."/>
        </authorList>
    </citation>
    <scope>NUCLEOTIDE SEQUENCE</scope>
</reference>
<dbReference type="EMBL" id="AP011672">
    <property type="protein sequence ID" value="BAL53945.1"/>
    <property type="molecule type" value="Genomic_DNA"/>
</dbReference>
<proteinExistence type="inferred from homology"/>
<evidence type="ECO:0000256" key="5">
    <source>
        <dbReference type="ARBA" id="ARBA00022989"/>
    </source>
</evidence>
<name>H5SCQ9_9BACT</name>
<dbReference type="Pfam" id="PF01313">
    <property type="entry name" value="Bac_export_3"/>
    <property type="match status" value="1"/>
</dbReference>
<organism evidence="8">
    <name type="scientific">uncultured Planctomycetota bacterium</name>
    <dbReference type="NCBI Taxonomy" id="120965"/>
    <lineage>
        <taxon>Bacteria</taxon>
        <taxon>Pseudomonadati</taxon>
        <taxon>Planctomycetota</taxon>
        <taxon>environmental samples</taxon>
    </lineage>
</organism>
<keyword evidence="5 7" id="KW-1133">Transmembrane helix</keyword>
<keyword evidence="8" id="KW-0969">Cilium</keyword>
<dbReference type="InterPro" id="IPR002191">
    <property type="entry name" value="Bac_export_3"/>
</dbReference>
<dbReference type="PANTHER" id="PTHR34040">
    <property type="entry name" value="FLAGELLAR BIOSYNTHETIC PROTEIN FLIQ"/>
    <property type="match status" value="1"/>
</dbReference>
<feature type="transmembrane region" description="Helical" evidence="7">
    <location>
        <begin position="12"/>
        <end position="39"/>
    </location>
</feature>
<comment type="subcellular location">
    <subcellularLocation>
        <location evidence="1">Cell membrane</location>
        <topology evidence="1">Multi-pass membrane protein</topology>
    </subcellularLocation>
</comment>
<evidence type="ECO:0000256" key="1">
    <source>
        <dbReference type="ARBA" id="ARBA00004651"/>
    </source>
</evidence>
<feature type="transmembrane region" description="Helical" evidence="7">
    <location>
        <begin position="51"/>
        <end position="70"/>
    </location>
</feature>
<evidence type="ECO:0000256" key="7">
    <source>
        <dbReference type="SAM" id="Phobius"/>
    </source>
</evidence>
<sequence>MDAVQVLEWGRELLWTALLLAAPALLASLVIGLVVSLLQAMTSLQDQTLSLVPKLLGVALVLMWTMPWMMRMAAYFTERMLGQLAQVIR</sequence>
<dbReference type="PANTHER" id="PTHR34040:SF2">
    <property type="entry name" value="FLAGELLAR BIOSYNTHETIC PROTEIN FLIQ"/>
    <property type="match status" value="1"/>
</dbReference>
<evidence type="ECO:0000256" key="3">
    <source>
        <dbReference type="ARBA" id="ARBA00022475"/>
    </source>
</evidence>
<evidence type="ECO:0000313" key="8">
    <source>
        <dbReference type="EMBL" id="BAL53945.1"/>
    </source>
</evidence>
<dbReference type="AlphaFoldDB" id="H5SCQ9"/>
<comment type="similarity">
    <text evidence="2">Belongs to the FliQ/MopD/SpaQ family.</text>
</comment>
<evidence type="ECO:0000256" key="6">
    <source>
        <dbReference type="ARBA" id="ARBA00023136"/>
    </source>
</evidence>
<evidence type="ECO:0000256" key="2">
    <source>
        <dbReference type="ARBA" id="ARBA00006156"/>
    </source>
</evidence>